<dbReference type="SMART" id="SM00420">
    <property type="entry name" value="HTH_DEOR"/>
    <property type="match status" value="1"/>
</dbReference>
<dbReference type="SUPFAM" id="SSF46785">
    <property type="entry name" value="Winged helix' DNA-binding domain"/>
    <property type="match status" value="1"/>
</dbReference>
<evidence type="ECO:0000313" key="5">
    <source>
        <dbReference type="EMBL" id="MEQ2424341.1"/>
    </source>
</evidence>
<dbReference type="Proteomes" id="UP001454086">
    <property type="component" value="Unassembled WGS sequence"/>
</dbReference>
<dbReference type="InterPro" id="IPR036388">
    <property type="entry name" value="WH-like_DNA-bd_sf"/>
</dbReference>
<dbReference type="InterPro" id="IPR036390">
    <property type="entry name" value="WH_DNA-bd_sf"/>
</dbReference>
<sequence>MLQERRNKVMELLRDDGIVKVSELMKLFNVSIETVRRDLEYMEEHGMLSRVYGGAVPAQPRATEPSYSAREIKHFKEKKAIGEKAVELVRDEDVIAVDIGTTTLEFAKALVGKRKVTVLTNSMKIAMVLSEDSNIRVIMLGGEVRSGEFSVSGYMTDDNVSHFITDKYFLGVGGLSLTKGITDYHMAESNHRRIVIANTQKVIALADHSKVGAVAMNKICGLEQVDTIVTDSSVDSVVVEKLTGMDIEVIQVKA</sequence>
<evidence type="ECO:0000259" key="4">
    <source>
        <dbReference type="PROSITE" id="PS51000"/>
    </source>
</evidence>
<name>A0ABV1D1S0_9FIRM</name>
<dbReference type="Pfam" id="PF00455">
    <property type="entry name" value="DeoRC"/>
    <property type="match status" value="1"/>
</dbReference>
<keyword evidence="2 5" id="KW-0238">DNA-binding</keyword>
<dbReference type="PANTHER" id="PTHR30363:SF44">
    <property type="entry name" value="AGA OPERON TRANSCRIPTIONAL REPRESSOR-RELATED"/>
    <property type="match status" value="1"/>
</dbReference>
<dbReference type="InterPro" id="IPR050313">
    <property type="entry name" value="Carb_Metab_HTH_regulators"/>
</dbReference>
<dbReference type="PANTHER" id="PTHR30363">
    <property type="entry name" value="HTH-TYPE TRANSCRIPTIONAL REGULATOR SRLR-RELATED"/>
    <property type="match status" value="1"/>
</dbReference>
<dbReference type="Gene3D" id="1.10.10.10">
    <property type="entry name" value="Winged helix-like DNA-binding domain superfamily/Winged helix DNA-binding domain"/>
    <property type="match status" value="1"/>
</dbReference>
<gene>
    <name evidence="5" type="ORF">WMQ36_05090</name>
</gene>
<dbReference type="Pfam" id="PF08220">
    <property type="entry name" value="HTH_DeoR"/>
    <property type="match status" value="1"/>
</dbReference>
<protein>
    <submittedName>
        <fullName evidence="5">DeoR/GlpR family DNA-binding transcription regulator</fullName>
    </submittedName>
</protein>
<dbReference type="PROSITE" id="PS00894">
    <property type="entry name" value="HTH_DEOR_1"/>
    <property type="match status" value="1"/>
</dbReference>
<dbReference type="InterPro" id="IPR037171">
    <property type="entry name" value="NagB/RpiA_transferase-like"/>
</dbReference>
<evidence type="ECO:0000256" key="2">
    <source>
        <dbReference type="ARBA" id="ARBA00023125"/>
    </source>
</evidence>
<keyword evidence="1" id="KW-0805">Transcription regulation</keyword>
<dbReference type="InterPro" id="IPR001034">
    <property type="entry name" value="DeoR_HTH"/>
</dbReference>
<dbReference type="PRINTS" id="PR00037">
    <property type="entry name" value="HTHLACR"/>
</dbReference>
<dbReference type="EMBL" id="JBBMFM010000012">
    <property type="protein sequence ID" value="MEQ2424341.1"/>
    <property type="molecule type" value="Genomic_DNA"/>
</dbReference>
<comment type="caution">
    <text evidence="5">The sequence shown here is derived from an EMBL/GenBank/DDBJ whole genome shotgun (WGS) entry which is preliminary data.</text>
</comment>
<dbReference type="GO" id="GO:0003677">
    <property type="term" value="F:DNA binding"/>
    <property type="evidence" value="ECO:0007669"/>
    <property type="project" value="UniProtKB-KW"/>
</dbReference>
<keyword evidence="6" id="KW-1185">Reference proteome</keyword>
<keyword evidence="3" id="KW-0804">Transcription</keyword>
<dbReference type="InterPro" id="IPR014036">
    <property type="entry name" value="DeoR-like_C"/>
</dbReference>
<dbReference type="SUPFAM" id="SSF100950">
    <property type="entry name" value="NagB/RpiA/CoA transferase-like"/>
    <property type="match status" value="1"/>
</dbReference>
<proteinExistence type="predicted"/>
<organism evidence="5 6">
    <name type="scientific">Enterocloster hominis</name>
    <name type="common">ex Hitch et al. 2024</name>
    <dbReference type="NCBI Taxonomy" id="1917870"/>
    <lineage>
        <taxon>Bacteria</taxon>
        <taxon>Bacillati</taxon>
        <taxon>Bacillota</taxon>
        <taxon>Clostridia</taxon>
        <taxon>Lachnospirales</taxon>
        <taxon>Lachnospiraceae</taxon>
        <taxon>Enterocloster</taxon>
    </lineage>
</organism>
<dbReference type="SMART" id="SM01134">
    <property type="entry name" value="DeoRC"/>
    <property type="match status" value="1"/>
</dbReference>
<feature type="domain" description="HTH deoR-type" evidence="4">
    <location>
        <begin position="2"/>
        <end position="57"/>
    </location>
</feature>
<accession>A0ABV1D1S0</accession>
<dbReference type="RefSeq" id="WP_008721190.1">
    <property type="nucleotide sequence ID" value="NZ_JBBMFM010000012.1"/>
</dbReference>
<evidence type="ECO:0000256" key="3">
    <source>
        <dbReference type="ARBA" id="ARBA00023163"/>
    </source>
</evidence>
<dbReference type="PROSITE" id="PS51000">
    <property type="entry name" value="HTH_DEOR_2"/>
    <property type="match status" value="1"/>
</dbReference>
<reference evidence="5 6" key="1">
    <citation type="submission" date="2024-03" db="EMBL/GenBank/DDBJ databases">
        <title>Human intestinal bacterial collection.</title>
        <authorList>
            <person name="Pauvert C."/>
            <person name="Hitch T.C.A."/>
            <person name="Clavel T."/>
        </authorList>
    </citation>
    <scope>NUCLEOTIDE SEQUENCE [LARGE SCALE GENOMIC DNA]</scope>
    <source>
        <strain evidence="5 6">CLA-SR-H021</strain>
    </source>
</reference>
<dbReference type="InterPro" id="IPR018356">
    <property type="entry name" value="Tscrpt_reg_HTH_DeoR_CS"/>
</dbReference>
<evidence type="ECO:0000256" key="1">
    <source>
        <dbReference type="ARBA" id="ARBA00023015"/>
    </source>
</evidence>
<dbReference type="Gene3D" id="3.40.50.1360">
    <property type="match status" value="1"/>
</dbReference>
<evidence type="ECO:0000313" key="6">
    <source>
        <dbReference type="Proteomes" id="UP001454086"/>
    </source>
</evidence>